<dbReference type="EMBL" id="CP146022">
    <property type="protein sequence ID" value="WWQ62285.1"/>
    <property type="molecule type" value="Genomic_DNA"/>
</dbReference>
<accession>A0ACD5A501</accession>
<proteinExistence type="predicted"/>
<evidence type="ECO:0000313" key="1">
    <source>
        <dbReference type="EMBL" id="WWQ62285.1"/>
    </source>
</evidence>
<gene>
    <name evidence="1" type="ORF">V2W30_02155</name>
</gene>
<evidence type="ECO:0000313" key="2">
    <source>
        <dbReference type="Proteomes" id="UP001432251"/>
    </source>
</evidence>
<organism evidence="1 2">
    <name type="scientific">Streptomyces citrinus</name>
    <dbReference type="NCBI Taxonomy" id="3118173"/>
    <lineage>
        <taxon>Bacteria</taxon>
        <taxon>Bacillati</taxon>
        <taxon>Actinomycetota</taxon>
        <taxon>Actinomycetes</taxon>
        <taxon>Kitasatosporales</taxon>
        <taxon>Streptomycetaceae</taxon>
        <taxon>Streptomyces</taxon>
    </lineage>
</organism>
<dbReference type="Proteomes" id="UP001432251">
    <property type="component" value="Chromosome"/>
</dbReference>
<name>A0ACD5A501_9ACTN</name>
<reference evidence="1" key="1">
    <citation type="journal article" date="2025" name="Int. J. Syst. Evol. Microbiol.">
        <title>Streptomyces citrinus sp. nov., with yellow diffusible pigment.</title>
        <authorList>
            <person name="He Y."/>
            <person name="Yang E."/>
            <person name="Xu J."/>
            <person name="Sun Y."/>
            <person name="Sun L."/>
        </authorList>
    </citation>
    <scope>NUCLEOTIDE SEQUENCE</scope>
    <source>
        <strain evidence="1">Q6</strain>
    </source>
</reference>
<sequence length="329" mass="36148">MNHGVLHAAELETWISAAVAAPSIHNTQPWTFRLDTDTAALEVRAAPERGLRAVDAAGRALHLSVGAAVFNLRIAVAHSGWLPVTRLLPSPDDPELLARVRLAPAVVRGFNGHRSDLYDVIWRRHSSRFPFSEHPVPADVRAELAEAAHASGAALTFPDPAERTVVLRVTAEAEQRNRSDALRGAESRRWVRRDGGAGTPGDGMPRSVLGPQDAREVVPMRDFTARRRPSALPARDFERAPAIAVLTTAHDRRADWLRAGQALEHVLLVATAHQLRSSLLHQAMEWPDLRRKVSAAPDHRGHAHMVVRFGYGPEGPVTPRRSPREVYEG</sequence>
<protein>
    <submittedName>
        <fullName evidence="1">Nitroreductase family protein</fullName>
    </submittedName>
</protein>
<keyword evidence="2" id="KW-1185">Reference proteome</keyword>